<dbReference type="SUPFAM" id="SSF55729">
    <property type="entry name" value="Acyl-CoA N-acyltransferases (Nat)"/>
    <property type="match status" value="1"/>
</dbReference>
<protein>
    <submittedName>
        <fullName evidence="3">GNAT family N-acetyltransferase</fullName>
    </submittedName>
</protein>
<dbReference type="Gene3D" id="3.40.630.30">
    <property type="match status" value="1"/>
</dbReference>
<dbReference type="EMBL" id="CP121195">
    <property type="protein sequence ID" value="XBH12005.1"/>
    <property type="molecule type" value="Genomic_DNA"/>
</dbReference>
<dbReference type="EMBL" id="CP121194">
    <property type="protein sequence ID" value="XBH08784.1"/>
    <property type="molecule type" value="Genomic_DNA"/>
</dbReference>
<proteinExistence type="predicted"/>
<evidence type="ECO:0000259" key="1">
    <source>
        <dbReference type="PROSITE" id="PS51186"/>
    </source>
</evidence>
<dbReference type="GO" id="GO:0016747">
    <property type="term" value="F:acyltransferase activity, transferring groups other than amino-acyl groups"/>
    <property type="evidence" value="ECO:0007669"/>
    <property type="project" value="InterPro"/>
</dbReference>
<dbReference type="PANTHER" id="PTHR43610">
    <property type="entry name" value="BLL6696 PROTEIN"/>
    <property type="match status" value="1"/>
</dbReference>
<dbReference type="Pfam" id="PF13302">
    <property type="entry name" value="Acetyltransf_3"/>
    <property type="match status" value="1"/>
</dbReference>
<accession>A0AAU7CUU6</accession>
<dbReference type="PANTHER" id="PTHR43610:SF1">
    <property type="entry name" value="N-ACETYLTRANSFERASE DOMAIN-CONTAINING PROTEIN"/>
    <property type="match status" value="1"/>
</dbReference>
<feature type="domain" description="N-acetyltransferase" evidence="1">
    <location>
        <begin position="12"/>
        <end position="178"/>
    </location>
</feature>
<name>A0AAU7D4I1_9BACT</name>
<dbReference type="PROSITE" id="PS51186">
    <property type="entry name" value="GNAT"/>
    <property type="match status" value="1"/>
</dbReference>
<reference evidence="3" key="1">
    <citation type="submission" date="2023-03" db="EMBL/GenBank/DDBJ databases">
        <title>Edaphobacter sp.</title>
        <authorList>
            <person name="Huber K.J."/>
            <person name="Papendorf J."/>
            <person name="Pilke C."/>
            <person name="Bunk B."/>
            <person name="Sproeer C."/>
            <person name="Pester M."/>
        </authorList>
    </citation>
    <scope>NUCLEOTIDE SEQUENCE</scope>
    <source>
        <strain evidence="2">DSM 109919</strain>
        <strain evidence="3">DSM 109920</strain>
    </source>
</reference>
<accession>A0AAU7D4I1</accession>
<dbReference type="InterPro" id="IPR016181">
    <property type="entry name" value="Acyl_CoA_acyltransferase"/>
</dbReference>
<dbReference type="InterPro" id="IPR000182">
    <property type="entry name" value="GNAT_dom"/>
</dbReference>
<gene>
    <name evidence="2" type="ORF">P4G45_09775</name>
    <name evidence="3" type="ORF">P8936_09800</name>
</gene>
<sequence length="199" mass="22738">MCATPLLEGTRIRLEPLTLDHLTGLEAIAFDDRIWRYMPITMKTPDDLHNWVESALRLTEAGTTIAWATVLKSENRVIGSTRFSDLDRTHETAELGHTWLSPEFHGAGLNTEAKLLQLTYAFEELKLRRVALKTHHENVQSQKAMRKIGAVAEGRFRNHFIMPDGSQRHSLWFSVIREDWPQTKSRLEARVGDLTPPSV</sequence>
<dbReference type="AlphaFoldDB" id="A0AAU7D4I1"/>
<organism evidence="3">
    <name type="scientific">Edaphobacter paludis</name>
    <dbReference type="NCBI Taxonomy" id="3035702"/>
    <lineage>
        <taxon>Bacteria</taxon>
        <taxon>Pseudomonadati</taxon>
        <taxon>Acidobacteriota</taxon>
        <taxon>Terriglobia</taxon>
        <taxon>Terriglobales</taxon>
        <taxon>Acidobacteriaceae</taxon>
        <taxon>Edaphobacter</taxon>
    </lineage>
</organism>
<evidence type="ECO:0000313" key="3">
    <source>
        <dbReference type="EMBL" id="XBH12005.1"/>
    </source>
</evidence>
<dbReference type="KEGG" id="epl:P4G45_09775"/>
<dbReference type="RefSeq" id="WP_348266294.1">
    <property type="nucleotide sequence ID" value="NZ_CP121194.1"/>
</dbReference>
<evidence type="ECO:0000313" key="2">
    <source>
        <dbReference type="EMBL" id="XBH08784.1"/>
    </source>
</evidence>